<evidence type="ECO:0008006" key="5">
    <source>
        <dbReference type="Google" id="ProtNLM"/>
    </source>
</evidence>
<dbReference type="Pfam" id="PF19590">
    <property type="entry name" value="TrbL_3"/>
    <property type="match status" value="1"/>
</dbReference>
<dbReference type="EMBL" id="WOFH01000001">
    <property type="protein sequence ID" value="MUN35358.1"/>
    <property type="molecule type" value="Genomic_DNA"/>
</dbReference>
<keyword evidence="2" id="KW-0472">Membrane</keyword>
<name>A0A7K1KT44_9ACTN</name>
<proteinExistence type="predicted"/>
<reference evidence="3 4" key="1">
    <citation type="submission" date="2019-11" db="EMBL/GenBank/DDBJ databases">
        <authorList>
            <person name="Cao P."/>
        </authorList>
    </citation>
    <scope>NUCLEOTIDE SEQUENCE [LARGE SCALE GENOMIC DNA]</scope>
    <source>
        <strain evidence="3 4">NEAU-AAG5</strain>
    </source>
</reference>
<feature type="transmembrane region" description="Helical" evidence="2">
    <location>
        <begin position="171"/>
        <end position="196"/>
    </location>
</feature>
<evidence type="ECO:0000256" key="2">
    <source>
        <dbReference type="SAM" id="Phobius"/>
    </source>
</evidence>
<feature type="compositionally biased region" description="Pro residues" evidence="1">
    <location>
        <begin position="305"/>
        <end position="341"/>
    </location>
</feature>
<feature type="transmembrane region" description="Helical" evidence="2">
    <location>
        <begin position="143"/>
        <end position="164"/>
    </location>
</feature>
<comment type="caution">
    <text evidence="3">The sequence shown here is derived from an EMBL/GenBank/DDBJ whole genome shotgun (WGS) entry which is preliminary data.</text>
</comment>
<dbReference type="RefSeq" id="WP_156214313.1">
    <property type="nucleotide sequence ID" value="NZ_WOFH01000001.1"/>
</dbReference>
<evidence type="ECO:0000313" key="4">
    <source>
        <dbReference type="Proteomes" id="UP000432015"/>
    </source>
</evidence>
<feature type="region of interest" description="Disordered" evidence="1">
    <location>
        <begin position="299"/>
        <end position="435"/>
    </location>
</feature>
<feature type="transmembrane region" description="Helical" evidence="2">
    <location>
        <begin position="80"/>
        <end position="102"/>
    </location>
</feature>
<protein>
    <recommendedName>
        <fullName evidence="5">TrbL/VirB6 plasmid conjugal transfer protein</fullName>
    </recommendedName>
</protein>
<dbReference type="AlphaFoldDB" id="A0A7K1KT44"/>
<dbReference type="InterPro" id="IPR045782">
    <property type="entry name" value="TrbL_3"/>
</dbReference>
<evidence type="ECO:0000313" key="3">
    <source>
        <dbReference type="EMBL" id="MUN35358.1"/>
    </source>
</evidence>
<keyword evidence="2" id="KW-0812">Transmembrane</keyword>
<sequence length="435" mass="46394">MNGWFTDLVSSAAKPIFEVLHQTVLGTPTLDSPQMVRPRNLWAMSQTIANTCYVLLVTAGGVWLMTGHNLPGAELTPGQLAVRLVGAFLASNLSLVLIGYGIDFANGLAGAFLQAGAGSVDPSVVADVVAGFVGTSAVPSQPFLALIGLGVVVLALCVAFVYVIRLALTMVLIAAAPLALMFHALPLTDGLARLWWRGMSGILAIQVCQSLVLATAFMLVFSETEDSSANLFGDLSNNDVTDLLMAACLLWLMLRIPSWVARSIWRPAQPRMLGGLLKSLILYRGLGALFGRGSRMVAPTRAITPQPPPPPPRPPRMPGPPPPPTPPTGPAPATSPTPPSDPGDLDHGREGGGRPMQLALPIPQPPAKPVPRRSVQLALPIPVTRTPRPPATGPVVVPRPRVRSRQLMLPGMPRRPVPHRQLPLWIEPPKRRRTR</sequence>
<keyword evidence="4" id="KW-1185">Reference proteome</keyword>
<organism evidence="3 4">
    <name type="scientific">Actinomadura litoris</name>
    <dbReference type="NCBI Taxonomy" id="2678616"/>
    <lineage>
        <taxon>Bacteria</taxon>
        <taxon>Bacillati</taxon>
        <taxon>Actinomycetota</taxon>
        <taxon>Actinomycetes</taxon>
        <taxon>Streptosporangiales</taxon>
        <taxon>Thermomonosporaceae</taxon>
        <taxon>Actinomadura</taxon>
    </lineage>
</organism>
<feature type="transmembrane region" description="Helical" evidence="2">
    <location>
        <begin position="243"/>
        <end position="260"/>
    </location>
</feature>
<keyword evidence="2" id="KW-1133">Transmembrane helix</keyword>
<feature type="transmembrane region" description="Helical" evidence="2">
    <location>
        <begin position="202"/>
        <end position="222"/>
    </location>
</feature>
<dbReference type="Proteomes" id="UP000432015">
    <property type="component" value="Unassembled WGS sequence"/>
</dbReference>
<dbReference type="PRINTS" id="PR01217">
    <property type="entry name" value="PRICHEXTENSN"/>
</dbReference>
<evidence type="ECO:0000256" key="1">
    <source>
        <dbReference type="SAM" id="MobiDB-lite"/>
    </source>
</evidence>
<feature type="transmembrane region" description="Helical" evidence="2">
    <location>
        <begin position="48"/>
        <end position="68"/>
    </location>
</feature>
<accession>A0A7K1KT44</accession>
<gene>
    <name evidence="3" type="ORF">GNZ18_01895</name>
</gene>